<proteinExistence type="predicted"/>
<protein>
    <submittedName>
        <fullName evidence="1">Uncharacterized protein</fullName>
    </submittedName>
</protein>
<sequence>MAEPTPKIHPSAGICPCCETDCVYLRCPTCHAVDAVACPACTWHIDLPNLFTAMVAKLPQTIVVKVLREIAADRMRKETGP</sequence>
<evidence type="ECO:0000313" key="1">
    <source>
        <dbReference type="EMBL" id="KKN23244.1"/>
    </source>
</evidence>
<comment type="caution">
    <text evidence="1">The sequence shown here is derived from an EMBL/GenBank/DDBJ whole genome shotgun (WGS) entry which is preliminary data.</text>
</comment>
<dbReference type="AlphaFoldDB" id="A0A0F9NZE8"/>
<name>A0A0F9NZE8_9ZZZZ</name>
<organism evidence="1">
    <name type="scientific">marine sediment metagenome</name>
    <dbReference type="NCBI Taxonomy" id="412755"/>
    <lineage>
        <taxon>unclassified sequences</taxon>
        <taxon>metagenomes</taxon>
        <taxon>ecological metagenomes</taxon>
    </lineage>
</organism>
<gene>
    <name evidence="1" type="ORF">LCGC14_0906890</name>
</gene>
<dbReference type="EMBL" id="LAZR01002991">
    <property type="protein sequence ID" value="KKN23244.1"/>
    <property type="molecule type" value="Genomic_DNA"/>
</dbReference>
<accession>A0A0F9NZE8</accession>
<reference evidence="1" key="1">
    <citation type="journal article" date="2015" name="Nature">
        <title>Complex archaea that bridge the gap between prokaryotes and eukaryotes.</title>
        <authorList>
            <person name="Spang A."/>
            <person name="Saw J.H."/>
            <person name="Jorgensen S.L."/>
            <person name="Zaremba-Niedzwiedzka K."/>
            <person name="Martijn J."/>
            <person name="Lind A.E."/>
            <person name="van Eijk R."/>
            <person name="Schleper C."/>
            <person name="Guy L."/>
            <person name="Ettema T.J."/>
        </authorList>
    </citation>
    <scope>NUCLEOTIDE SEQUENCE</scope>
</reference>